<accession>A0A6M0H0W4</accession>
<evidence type="ECO:0000313" key="3">
    <source>
        <dbReference type="Proteomes" id="UP000481872"/>
    </source>
</evidence>
<proteinExistence type="predicted"/>
<keyword evidence="1" id="KW-0472">Membrane</keyword>
<feature type="transmembrane region" description="Helical" evidence="1">
    <location>
        <begin position="6"/>
        <end position="25"/>
    </location>
</feature>
<gene>
    <name evidence="2" type="ORF">G3M99_02450</name>
</gene>
<evidence type="ECO:0008006" key="4">
    <source>
        <dbReference type="Google" id="ProtNLM"/>
    </source>
</evidence>
<evidence type="ECO:0000256" key="1">
    <source>
        <dbReference type="SAM" id="Phobius"/>
    </source>
</evidence>
<dbReference type="EMBL" id="JAAGPU010000002">
    <property type="protein sequence ID" value="NEU03733.1"/>
    <property type="molecule type" value="Genomic_DNA"/>
</dbReference>
<sequence>MSNILVIILLLLAGLQFFFAFFMPWKKLADTFESSGAKIKNKNKFIMTQKILHFLVGACVLLITYVSYKNDFQLNKVTITLIISLMILAILPTLNKKINIKF</sequence>
<reference evidence="2 3" key="1">
    <citation type="submission" date="2020-02" db="EMBL/GenBank/DDBJ databases">
        <title>Genome assembly of a novel Clostridium senegalense strain.</title>
        <authorList>
            <person name="Gupta T.B."/>
            <person name="Jauregui R."/>
            <person name="Maclean P."/>
            <person name="Nawarathana A."/>
            <person name="Brightwell G."/>
        </authorList>
    </citation>
    <scope>NUCLEOTIDE SEQUENCE [LARGE SCALE GENOMIC DNA]</scope>
    <source>
        <strain evidence="2 3">AGRFS4</strain>
    </source>
</reference>
<feature type="transmembrane region" description="Helical" evidence="1">
    <location>
        <begin position="74"/>
        <end position="94"/>
    </location>
</feature>
<name>A0A6M0H0W4_9CLOT</name>
<dbReference type="Proteomes" id="UP000481872">
    <property type="component" value="Unassembled WGS sequence"/>
</dbReference>
<feature type="transmembrane region" description="Helical" evidence="1">
    <location>
        <begin position="51"/>
        <end position="68"/>
    </location>
</feature>
<dbReference type="RefSeq" id="WP_199869067.1">
    <property type="nucleotide sequence ID" value="NZ_JAAGPU010000002.1"/>
</dbReference>
<keyword evidence="3" id="KW-1185">Reference proteome</keyword>
<keyword evidence="1" id="KW-0812">Transmembrane</keyword>
<evidence type="ECO:0000313" key="2">
    <source>
        <dbReference type="EMBL" id="NEU03733.1"/>
    </source>
</evidence>
<keyword evidence="1" id="KW-1133">Transmembrane helix</keyword>
<dbReference type="AlphaFoldDB" id="A0A6M0H0W4"/>
<organism evidence="2 3">
    <name type="scientific">Clostridium senegalense</name>
    <dbReference type="NCBI Taxonomy" id="1465809"/>
    <lineage>
        <taxon>Bacteria</taxon>
        <taxon>Bacillati</taxon>
        <taxon>Bacillota</taxon>
        <taxon>Clostridia</taxon>
        <taxon>Eubacteriales</taxon>
        <taxon>Clostridiaceae</taxon>
        <taxon>Clostridium</taxon>
    </lineage>
</organism>
<comment type="caution">
    <text evidence="2">The sequence shown here is derived from an EMBL/GenBank/DDBJ whole genome shotgun (WGS) entry which is preliminary data.</text>
</comment>
<protein>
    <recommendedName>
        <fullName evidence="4">DUF3784 domain-containing protein</fullName>
    </recommendedName>
</protein>